<name>A0A9Q1GIW3_9CARY</name>
<organism evidence="1 2">
    <name type="scientific">Carnegiea gigantea</name>
    <dbReference type="NCBI Taxonomy" id="171969"/>
    <lineage>
        <taxon>Eukaryota</taxon>
        <taxon>Viridiplantae</taxon>
        <taxon>Streptophyta</taxon>
        <taxon>Embryophyta</taxon>
        <taxon>Tracheophyta</taxon>
        <taxon>Spermatophyta</taxon>
        <taxon>Magnoliopsida</taxon>
        <taxon>eudicotyledons</taxon>
        <taxon>Gunneridae</taxon>
        <taxon>Pentapetalae</taxon>
        <taxon>Caryophyllales</taxon>
        <taxon>Cactineae</taxon>
        <taxon>Cactaceae</taxon>
        <taxon>Cactoideae</taxon>
        <taxon>Echinocereeae</taxon>
        <taxon>Carnegiea</taxon>
    </lineage>
</organism>
<evidence type="ECO:0000313" key="1">
    <source>
        <dbReference type="EMBL" id="KAJ8419468.1"/>
    </source>
</evidence>
<keyword evidence="2" id="KW-1185">Reference proteome</keyword>
<protein>
    <submittedName>
        <fullName evidence="1">Uncharacterized protein</fullName>
    </submittedName>
</protein>
<dbReference type="OrthoDB" id="1935089at2759"/>
<reference evidence="1" key="1">
    <citation type="submission" date="2022-04" db="EMBL/GenBank/DDBJ databases">
        <title>Carnegiea gigantea Genome sequencing and assembly v2.</title>
        <authorList>
            <person name="Copetti D."/>
            <person name="Sanderson M.J."/>
            <person name="Burquez A."/>
            <person name="Wojciechowski M.F."/>
        </authorList>
    </citation>
    <scope>NUCLEOTIDE SEQUENCE</scope>
    <source>
        <strain evidence="1">SGP5-SGP5p</strain>
        <tissue evidence="1">Aerial part</tissue>
    </source>
</reference>
<accession>A0A9Q1GIW3</accession>
<dbReference type="AlphaFoldDB" id="A0A9Q1GIW3"/>
<dbReference type="EMBL" id="JAKOGI010005088">
    <property type="protein sequence ID" value="KAJ8419468.1"/>
    <property type="molecule type" value="Genomic_DNA"/>
</dbReference>
<evidence type="ECO:0000313" key="2">
    <source>
        <dbReference type="Proteomes" id="UP001153076"/>
    </source>
</evidence>
<comment type="caution">
    <text evidence="1">The sequence shown here is derived from an EMBL/GenBank/DDBJ whole genome shotgun (WGS) entry which is preliminary data.</text>
</comment>
<proteinExistence type="predicted"/>
<gene>
    <name evidence="1" type="ORF">Cgig2_015523</name>
</gene>
<dbReference type="Proteomes" id="UP001153076">
    <property type="component" value="Unassembled WGS sequence"/>
</dbReference>
<sequence>MQLKGGEGYHPLIDRIISWNVRGMNSPQKIFLQQQQAGMVGFLETKVKEKNMTHVVGKLCWSLLYMNKQDHLIKDRQGSVQYLMVQGLSDHSPISLDFPTCPMPRNAFHFFDMWVKDPQFMILVKQNLDKISHASKLYALKSLLYSLREPLNILNRSKENLIQVQSQLLNDPYNTDLLQLEKSNMQNYVSLNHFALSLIKQQSKAEWIGFYKNLLGKQESYRSHVNPQVIEFG</sequence>